<keyword evidence="1" id="KW-0472">Membrane</keyword>
<dbReference type="SUPFAM" id="SSF54928">
    <property type="entry name" value="RNA-binding domain, RBD"/>
    <property type="match status" value="1"/>
</dbReference>
<dbReference type="InterPro" id="IPR000504">
    <property type="entry name" value="RRM_dom"/>
</dbReference>
<keyword evidence="1" id="KW-1133">Transmembrane helix</keyword>
<gene>
    <name evidence="3" type="ORF">EDC23_1730</name>
</gene>
<dbReference type="RefSeq" id="WP_243830750.1">
    <property type="nucleotide sequence ID" value="NZ_SOQX01000004.1"/>
</dbReference>
<feature type="domain" description="RRM" evidence="2">
    <location>
        <begin position="71"/>
        <end position="148"/>
    </location>
</feature>
<evidence type="ECO:0000313" key="3">
    <source>
        <dbReference type="EMBL" id="TDY00984.1"/>
    </source>
</evidence>
<evidence type="ECO:0000259" key="2">
    <source>
        <dbReference type="PROSITE" id="PS50102"/>
    </source>
</evidence>
<evidence type="ECO:0000256" key="1">
    <source>
        <dbReference type="SAM" id="Phobius"/>
    </source>
</evidence>
<dbReference type="InterPro" id="IPR035979">
    <property type="entry name" value="RBD_domain_sf"/>
</dbReference>
<dbReference type="AlphaFoldDB" id="A0A4R8ILI8"/>
<accession>A0A4R8ILI8</accession>
<reference evidence="3 4" key="1">
    <citation type="submission" date="2019-03" db="EMBL/GenBank/DDBJ databases">
        <title>Genomic Encyclopedia of Type Strains, Phase IV (KMG-IV): sequencing the most valuable type-strain genomes for metagenomic binning, comparative biology and taxonomic classification.</title>
        <authorList>
            <person name="Goeker M."/>
        </authorList>
    </citation>
    <scope>NUCLEOTIDE SEQUENCE [LARGE SCALE GENOMIC DNA]</scope>
    <source>
        <strain evidence="3 4">DSM 16326</strain>
    </source>
</reference>
<protein>
    <submittedName>
        <fullName evidence="3">RNA recognition motif-containing protein</fullName>
    </submittedName>
</protein>
<dbReference type="SMART" id="SM00360">
    <property type="entry name" value="RRM"/>
    <property type="match status" value="1"/>
</dbReference>
<keyword evidence="4" id="KW-1185">Reference proteome</keyword>
<comment type="caution">
    <text evidence="3">The sequence shown here is derived from an EMBL/GenBank/DDBJ whole genome shotgun (WGS) entry which is preliminary data.</text>
</comment>
<feature type="transmembrane region" description="Helical" evidence="1">
    <location>
        <begin position="45"/>
        <end position="63"/>
    </location>
</feature>
<dbReference type="PANTHER" id="PTHR48034">
    <property type="entry name" value="TRANSFORMER-2 SEX-DETERMINING PROTEIN-RELATED"/>
    <property type="match status" value="1"/>
</dbReference>
<dbReference type="EMBL" id="SOQX01000004">
    <property type="protein sequence ID" value="TDY00984.1"/>
    <property type="molecule type" value="Genomic_DNA"/>
</dbReference>
<name>A0A4R8ILI8_9GAMM</name>
<keyword evidence="1" id="KW-0812">Transmembrane</keyword>
<organism evidence="3 4">
    <name type="scientific">Thiohalophilus thiocyanatoxydans</name>
    <dbReference type="NCBI Taxonomy" id="381308"/>
    <lineage>
        <taxon>Bacteria</taxon>
        <taxon>Pseudomonadati</taxon>
        <taxon>Pseudomonadota</taxon>
        <taxon>Gammaproteobacteria</taxon>
        <taxon>Thiohalomonadales</taxon>
        <taxon>Thiohalophilaceae</taxon>
        <taxon>Thiohalophilus</taxon>
    </lineage>
</organism>
<dbReference type="PROSITE" id="PS50102">
    <property type="entry name" value="RRM"/>
    <property type="match status" value="1"/>
</dbReference>
<evidence type="ECO:0000313" key="4">
    <source>
        <dbReference type="Proteomes" id="UP000294914"/>
    </source>
</evidence>
<sequence>MKFEFPTLKTIIQIILISLILAVVAYFAFPLFALEQVPAQRLFTYGILAGALLGMLLISTRIYPASSTRVESIFVGNLAFKASPNALRKLFEEYGDVHAVRLMTDRATRRPRGFGFVEMKRKDAKNAIRALDGTEFYGRELKVNVANERKSDD</sequence>
<proteinExistence type="predicted"/>
<dbReference type="Gene3D" id="3.30.70.330">
    <property type="match status" value="1"/>
</dbReference>
<dbReference type="InterPro" id="IPR050441">
    <property type="entry name" value="RBM"/>
</dbReference>
<dbReference type="Pfam" id="PF00076">
    <property type="entry name" value="RRM_1"/>
    <property type="match status" value="1"/>
</dbReference>
<dbReference type="GO" id="GO:0003723">
    <property type="term" value="F:RNA binding"/>
    <property type="evidence" value="ECO:0007669"/>
    <property type="project" value="InterPro"/>
</dbReference>
<feature type="transmembrane region" description="Helical" evidence="1">
    <location>
        <begin position="12"/>
        <end position="33"/>
    </location>
</feature>
<dbReference type="Proteomes" id="UP000294914">
    <property type="component" value="Unassembled WGS sequence"/>
</dbReference>
<dbReference type="InterPro" id="IPR012677">
    <property type="entry name" value="Nucleotide-bd_a/b_plait_sf"/>
</dbReference>